<keyword evidence="3" id="KW-1185">Reference proteome</keyword>
<gene>
    <name evidence="2" type="ORF">N7539_005972</name>
</gene>
<feature type="region of interest" description="Disordered" evidence="1">
    <location>
        <begin position="1"/>
        <end position="38"/>
    </location>
</feature>
<comment type="caution">
    <text evidence="2">The sequence shown here is derived from an EMBL/GenBank/DDBJ whole genome shotgun (WGS) entry which is preliminary data.</text>
</comment>
<organism evidence="2 3">
    <name type="scientific">Penicillium diatomitis</name>
    <dbReference type="NCBI Taxonomy" id="2819901"/>
    <lineage>
        <taxon>Eukaryota</taxon>
        <taxon>Fungi</taxon>
        <taxon>Dikarya</taxon>
        <taxon>Ascomycota</taxon>
        <taxon>Pezizomycotina</taxon>
        <taxon>Eurotiomycetes</taxon>
        <taxon>Eurotiomycetidae</taxon>
        <taxon>Eurotiales</taxon>
        <taxon>Aspergillaceae</taxon>
        <taxon>Penicillium</taxon>
    </lineage>
</organism>
<dbReference type="Proteomes" id="UP001148312">
    <property type="component" value="Unassembled WGS sequence"/>
</dbReference>
<evidence type="ECO:0000313" key="2">
    <source>
        <dbReference type="EMBL" id="KAJ5484176.1"/>
    </source>
</evidence>
<reference evidence="2" key="2">
    <citation type="journal article" date="2023" name="IMA Fungus">
        <title>Comparative genomic study of the Penicillium genus elucidates a diverse pangenome and 15 lateral gene transfer events.</title>
        <authorList>
            <person name="Petersen C."/>
            <person name="Sorensen T."/>
            <person name="Nielsen M.R."/>
            <person name="Sondergaard T.E."/>
            <person name="Sorensen J.L."/>
            <person name="Fitzpatrick D.A."/>
            <person name="Frisvad J.C."/>
            <person name="Nielsen K.L."/>
        </authorList>
    </citation>
    <scope>NUCLEOTIDE SEQUENCE</scope>
    <source>
        <strain evidence="2">IBT 30728</strain>
    </source>
</reference>
<dbReference type="RefSeq" id="XP_056789446.1">
    <property type="nucleotide sequence ID" value="XM_056935574.1"/>
</dbReference>
<accession>A0A9W9X5K5</accession>
<dbReference type="AlphaFoldDB" id="A0A9W9X5K5"/>
<dbReference type="EMBL" id="JAPWDQ010000006">
    <property type="protein sequence ID" value="KAJ5484176.1"/>
    <property type="molecule type" value="Genomic_DNA"/>
</dbReference>
<feature type="region of interest" description="Disordered" evidence="1">
    <location>
        <begin position="51"/>
        <end position="72"/>
    </location>
</feature>
<protein>
    <submittedName>
        <fullName evidence="2">Uncharacterized protein</fullName>
    </submittedName>
</protein>
<sequence length="72" mass="7853">MPVRLAASPQKPSTPKAPHQGRFEKGRNGGSSPKRDNQIWLEILHASKESLGLTRFSSAPTSPARPAHVMRP</sequence>
<name>A0A9W9X5K5_9EURO</name>
<feature type="compositionally biased region" description="Basic and acidic residues" evidence="1">
    <location>
        <begin position="21"/>
        <end position="37"/>
    </location>
</feature>
<evidence type="ECO:0000256" key="1">
    <source>
        <dbReference type="SAM" id="MobiDB-lite"/>
    </source>
</evidence>
<proteinExistence type="predicted"/>
<reference evidence="2" key="1">
    <citation type="submission" date="2022-12" db="EMBL/GenBank/DDBJ databases">
        <authorList>
            <person name="Petersen C."/>
        </authorList>
    </citation>
    <scope>NUCLEOTIDE SEQUENCE</scope>
    <source>
        <strain evidence="2">IBT 30728</strain>
    </source>
</reference>
<evidence type="ECO:0000313" key="3">
    <source>
        <dbReference type="Proteomes" id="UP001148312"/>
    </source>
</evidence>
<dbReference type="GeneID" id="81625823"/>